<dbReference type="SUPFAM" id="SSF53850">
    <property type="entry name" value="Periplasmic binding protein-like II"/>
    <property type="match status" value="1"/>
</dbReference>
<keyword evidence="2" id="KW-0805">Transcription regulation</keyword>
<dbReference type="AlphaFoldDB" id="A0A7W2EWL6"/>
<accession>A0A7W2EWL6</accession>
<evidence type="ECO:0000256" key="3">
    <source>
        <dbReference type="ARBA" id="ARBA00023125"/>
    </source>
</evidence>
<keyword evidence="7" id="KW-1185">Reference proteome</keyword>
<dbReference type="InterPro" id="IPR000847">
    <property type="entry name" value="LysR_HTH_N"/>
</dbReference>
<proteinExistence type="inferred from homology"/>
<dbReference type="Gene3D" id="3.40.190.290">
    <property type="match status" value="1"/>
</dbReference>
<dbReference type="Pfam" id="PF03466">
    <property type="entry name" value="LysR_substrate"/>
    <property type="match status" value="1"/>
</dbReference>
<dbReference type="GO" id="GO:0043565">
    <property type="term" value="F:sequence-specific DNA binding"/>
    <property type="evidence" value="ECO:0007669"/>
    <property type="project" value="TreeGrafter"/>
</dbReference>
<dbReference type="FunFam" id="3.40.190.290:FF:000001">
    <property type="entry name" value="Transcriptional regulator, LysR family"/>
    <property type="match status" value="1"/>
</dbReference>
<comment type="similarity">
    <text evidence="1">Belongs to the LysR transcriptional regulatory family.</text>
</comment>
<keyword evidence="3" id="KW-0238">DNA-binding</keyword>
<dbReference type="SUPFAM" id="SSF46785">
    <property type="entry name" value="Winged helix' DNA-binding domain"/>
    <property type="match status" value="1"/>
</dbReference>
<sequence>MDRITAATVFVSIVERGSMIAAADSLDMSRAMVTRYLAEMEQWAGARLLHRSTRRLSLTDAGEVTLARCRRMLELAAAIDAAPPDEPDTPHGLLRISCSQSLGQAALASAVPAYLRRYPRMKVDLLVNNRAVNLVEERIDLALRITNALDPNLIARRLASCDSVVCASPAYLAEHGTPHRAEELADHNCLTYSYFGKSLWQFTRAGEALSVPVDGNLSANDEFVLLAAALQGAGIALQPTYSAAPLIASGQLVALLPECAPQRMGIYGIYSSRQYLPPALRAMLDFLLEWFGSQPGW</sequence>
<dbReference type="InterPro" id="IPR036388">
    <property type="entry name" value="WH-like_DNA-bd_sf"/>
</dbReference>
<protein>
    <submittedName>
        <fullName evidence="6">LysR family transcriptional regulator</fullName>
    </submittedName>
</protein>
<dbReference type="PANTHER" id="PTHR30537">
    <property type="entry name" value="HTH-TYPE TRANSCRIPTIONAL REGULATOR"/>
    <property type="match status" value="1"/>
</dbReference>
<dbReference type="GO" id="GO:0006351">
    <property type="term" value="P:DNA-templated transcription"/>
    <property type="evidence" value="ECO:0007669"/>
    <property type="project" value="TreeGrafter"/>
</dbReference>
<name>A0A7W2EWL6_9BURK</name>
<dbReference type="Proteomes" id="UP000534388">
    <property type="component" value="Unassembled WGS sequence"/>
</dbReference>
<evidence type="ECO:0000256" key="1">
    <source>
        <dbReference type="ARBA" id="ARBA00009437"/>
    </source>
</evidence>
<dbReference type="PANTHER" id="PTHR30537:SF35">
    <property type="entry name" value="TRANSCRIPTIONAL REGULATORY PROTEIN"/>
    <property type="match status" value="1"/>
</dbReference>
<evidence type="ECO:0000256" key="2">
    <source>
        <dbReference type="ARBA" id="ARBA00023015"/>
    </source>
</evidence>
<dbReference type="Gene3D" id="1.10.10.10">
    <property type="entry name" value="Winged helix-like DNA-binding domain superfamily/Winged helix DNA-binding domain"/>
    <property type="match status" value="1"/>
</dbReference>
<evidence type="ECO:0000313" key="6">
    <source>
        <dbReference type="EMBL" id="MBA5639984.1"/>
    </source>
</evidence>
<dbReference type="InterPro" id="IPR005119">
    <property type="entry name" value="LysR_subst-bd"/>
</dbReference>
<keyword evidence="4" id="KW-0804">Transcription</keyword>
<dbReference type="GO" id="GO:0003700">
    <property type="term" value="F:DNA-binding transcription factor activity"/>
    <property type="evidence" value="ECO:0007669"/>
    <property type="project" value="InterPro"/>
</dbReference>
<evidence type="ECO:0000313" key="7">
    <source>
        <dbReference type="Proteomes" id="UP000534388"/>
    </source>
</evidence>
<dbReference type="InterPro" id="IPR058163">
    <property type="entry name" value="LysR-type_TF_proteobact-type"/>
</dbReference>
<feature type="domain" description="HTH lysR-type" evidence="5">
    <location>
        <begin position="1"/>
        <end position="59"/>
    </location>
</feature>
<evidence type="ECO:0000256" key="4">
    <source>
        <dbReference type="ARBA" id="ARBA00023163"/>
    </source>
</evidence>
<gene>
    <name evidence="6" type="ORF">H3H37_23260</name>
</gene>
<dbReference type="PROSITE" id="PS50931">
    <property type="entry name" value="HTH_LYSR"/>
    <property type="match status" value="1"/>
</dbReference>
<dbReference type="RefSeq" id="WP_182166987.1">
    <property type="nucleotide sequence ID" value="NZ_JACEZT010000022.1"/>
</dbReference>
<reference evidence="6 7" key="1">
    <citation type="submission" date="2020-07" db="EMBL/GenBank/DDBJ databases">
        <title>Novel species isolated from subtropical streams in China.</title>
        <authorList>
            <person name="Lu H."/>
        </authorList>
    </citation>
    <scope>NUCLEOTIDE SEQUENCE [LARGE SCALE GENOMIC DNA]</scope>
    <source>
        <strain evidence="6 7">LX20W</strain>
    </source>
</reference>
<evidence type="ECO:0000259" key="5">
    <source>
        <dbReference type="PROSITE" id="PS50931"/>
    </source>
</evidence>
<comment type="caution">
    <text evidence="6">The sequence shown here is derived from an EMBL/GenBank/DDBJ whole genome shotgun (WGS) entry which is preliminary data.</text>
</comment>
<dbReference type="FunFam" id="1.10.10.10:FF:000001">
    <property type="entry name" value="LysR family transcriptional regulator"/>
    <property type="match status" value="1"/>
</dbReference>
<organism evidence="6 7">
    <name type="scientific">Rugamonas brunnea</name>
    <dbReference type="NCBI Taxonomy" id="2758569"/>
    <lineage>
        <taxon>Bacteria</taxon>
        <taxon>Pseudomonadati</taxon>
        <taxon>Pseudomonadota</taxon>
        <taxon>Betaproteobacteria</taxon>
        <taxon>Burkholderiales</taxon>
        <taxon>Oxalobacteraceae</taxon>
        <taxon>Telluria group</taxon>
        <taxon>Rugamonas</taxon>
    </lineage>
</organism>
<dbReference type="CDD" id="cd08422">
    <property type="entry name" value="PBP2_CrgA_like"/>
    <property type="match status" value="1"/>
</dbReference>
<dbReference type="InterPro" id="IPR036390">
    <property type="entry name" value="WH_DNA-bd_sf"/>
</dbReference>
<dbReference type="EMBL" id="JACEZT010000022">
    <property type="protein sequence ID" value="MBA5639984.1"/>
    <property type="molecule type" value="Genomic_DNA"/>
</dbReference>
<dbReference type="Pfam" id="PF00126">
    <property type="entry name" value="HTH_1"/>
    <property type="match status" value="1"/>
</dbReference>